<dbReference type="RefSeq" id="WP_071308087.1">
    <property type="nucleotide sequence ID" value="NZ_MLQR01000001.1"/>
</dbReference>
<protein>
    <submittedName>
        <fullName evidence="1">Uncharacterized protein</fullName>
    </submittedName>
</protein>
<evidence type="ECO:0000313" key="1">
    <source>
        <dbReference type="EMBL" id="OIJ17362.1"/>
    </source>
</evidence>
<organism evidence="1 2">
    <name type="scientific">Anaerobacillus alkalilacustris</name>
    <dbReference type="NCBI Taxonomy" id="393763"/>
    <lineage>
        <taxon>Bacteria</taxon>
        <taxon>Bacillati</taxon>
        <taxon>Bacillota</taxon>
        <taxon>Bacilli</taxon>
        <taxon>Bacillales</taxon>
        <taxon>Bacillaceae</taxon>
        <taxon>Anaerobacillus</taxon>
    </lineage>
</organism>
<sequence length="118" mass="13322">MANFDVIQLNNAPYDYLFIATSFRSSLSDLAKLDNVVSIGQGKILVDFMLIHGNKKNRFVECNVVNDACQRQSIKIADYVDENIRQKSSSFFKENEQLVKNSVLPKALQYLITTGDAI</sequence>
<dbReference type="EMBL" id="MLQR01000001">
    <property type="protein sequence ID" value="OIJ17362.1"/>
    <property type="molecule type" value="Genomic_DNA"/>
</dbReference>
<dbReference type="AlphaFoldDB" id="A0A1S2LXY2"/>
<dbReference type="Proteomes" id="UP000179524">
    <property type="component" value="Unassembled WGS sequence"/>
</dbReference>
<accession>A0A1S2LXY2</accession>
<proteinExistence type="predicted"/>
<comment type="caution">
    <text evidence="1">The sequence shown here is derived from an EMBL/GenBank/DDBJ whole genome shotgun (WGS) entry which is preliminary data.</text>
</comment>
<gene>
    <name evidence="1" type="ORF">BKP37_02330</name>
</gene>
<name>A0A1S2LXY2_9BACI</name>
<dbReference type="OrthoDB" id="2059568at2"/>
<dbReference type="InterPro" id="IPR031834">
    <property type="entry name" value="RnlB/LsoB_antitoxin"/>
</dbReference>
<reference evidence="1 2" key="1">
    <citation type="submission" date="2016-10" db="EMBL/GenBank/DDBJ databases">
        <title>Draft genome sequences of four alkaliphilic bacteria belonging to the Anaerobacillus genus.</title>
        <authorList>
            <person name="Bassil N.M."/>
            <person name="Lloyd J.R."/>
        </authorList>
    </citation>
    <scope>NUCLEOTIDE SEQUENCE [LARGE SCALE GENOMIC DNA]</scope>
    <source>
        <strain evidence="1 2">DSM 18345</strain>
    </source>
</reference>
<dbReference type="Pfam" id="PF15933">
    <property type="entry name" value="RnlB_antitoxin"/>
    <property type="match status" value="1"/>
</dbReference>
<evidence type="ECO:0000313" key="2">
    <source>
        <dbReference type="Proteomes" id="UP000179524"/>
    </source>
</evidence>
<keyword evidence="2" id="KW-1185">Reference proteome</keyword>